<keyword evidence="2" id="KW-0812">Transmembrane</keyword>
<dbReference type="OrthoDB" id="4083656at2759"/>
<feature type="compositionally biased region" description="Polar residues" evidence="1">
    <location>
        <begin position="363"/>
        <end position="373"/>
    </location>
</feature>
<evidence type="ECO:0000256" key="1">
    <source>
        <dbReference type="SAM" id="MobiDB-lite"/>
    </source>
</evidence>
<evidence type="ECO:0000313" key="3">
    <source>
        <dbReference type="EMBL" id="ODV70387.1"/>
    </source>
</evidence>
<dbReference type="GeneID" id="30995204"/>
<reference evidence="4" key="1">
    <citation type="submission" date="2016-05" db="EMBL/GenBank/DDBJ databases">
        <title>Comparative genomics of biotechnologically important yeasts.</title>
        <authorList>
            <consortium name="DOE Joint Genome Institute"/>
            <person name="Riley R."/>
            <person name="Haridas S."/>
            <person name="Wolfe K.H."/>
            <person name="Lopes M.R."/>
            <person name="Hittinger C.T."/>
            <person name="Goker M."/>
            <person name="Salamov A."/>
            <person name="Wisecaver J."/>
            <person name="Long T.M."/>
            <person name="Aerts A.L."/>
            <person name="Barry K."/>
            <person name="Choi C."/>
            <person name="Clum A."/>
            <person name="Coughlan A.Y."/>
            <person name="Deshpande S."/>
            <person name="Douglass A.P."/>
            <person name="Hanson S.J."/>
            <person name="Klenk H.-P."/>
            <person name="Labutti K."/>
            <person name="Lapidus A."/>
            <person name="Lindquist E."/>
            <person name="Lipzen A."/>
            <person name="Meier-Kolthoff J.P."/>
            <person name="Ohm R.A."/>
            <person name="Otillar R.P."/>
            <person name="Pangilinan J."/>
            <person name="Peng Y."/>
            <person name="Rokas A."/>
            <person name="Rosa C.A."/>
            <person name="Scheuner C."/>
            <person name="Sibirny A.A."/>
            <person name="Slot J.C."/>
            <person name="Stielow J.B."/>
            <person name="Sun H."/>
            <person name="Kurtzman C.P."/>
            <person name="Blackwell M."/>
            <person name="Grigoriev I.V."/>
            <person name="Jeffries T.W."/>
        </authorList>
    </citation>
    <scope>NUCLEOTIDE SEQUENCE [LARGE SCALE GENOMIC DNA]</scope>
    <source>
        <strain evidence="4">NRRL Y-1933</strain>
    </source>
</reference>
<evidence type="ECO:0000256" key="2">
    <source>
        <dbReference type="SAM" id="Phobius"/>
    </source>
</evidence>
<organism evidence="3 4">
    <name type="scientific">Hyphopichia burtonii NRRL Y-1933</name>
    <dbReference type="NCBI Taxonomy" id="984485"/>
    <lineage>
        <taxon>Eukaryota</taxon>
        <taxon>Fungi</taxon>
        <taxon>Dikarya</taxon>
        <taxon>Ascomycota</taxon>
        <taxon>Saccharomycotina</taxon>
        <taxon>Pichiomycetes</taxon>
        <taxon>Debaryomycetaceae</taxon>
        <taxon>Hyphopichia</taxon>
    </lineage>
</organism>
<dbReference type="Proteomes" id="UP000095085">
    <property type="component" value="Unassembled WGS sequence"/>
</dbReference>
<dbReference type="AlphaFoldDB" id="A0A1E4RSY1"/>
<feature type="region of interest" description="Disordered" evidence="1">
    <location>
        <begin position="354"/>
        <end position="373"/>
    </location>
</feature>
<protein>
    <submittedName>
        <fullName evidence="3">Uncharacterized protein</fullName>
    </submittedName>
</protein>
<feature type="transmembrane region" description="Helical" evidence="2">
    <location>
        <begin position="123"/>
        <end position="148"/>
    </location>
</feature>
<keyword evidence="2" id="KW-1133">Transmembrane helix</keyword>
<name>A0A1E4RSY1_9ASCO</name>
<dbReference type="RefSeq" id="XP_020079454.1">
    <property type="nucleotide sequence ID" value="XM_020220654.1"/>
</dbReference>
<proteinExistence type="predicted"/>
<accession>A0A1E4RSY1</accession>
<keyword evidence="2" id="KW-0472">Membrane</keyword>
<keyword evidence="4" id="KW-1185">Reference proteome</keyword>
<dbReference type="EMBL" id="KV454538">
    <property type="protein sequence ID" value="ODV70387.1"/>
    <property type="molecule type" value="Genomic_DNA"/>
</dbReference>
<gene>
    <name evidence="3" type="ORF">HYPBUDRAFT_151733</name>
</gene>
<feature type="transmembrane region" description="Helical" evidence="2">
    <location>
        <begin position="170"/>
        <end position="192"/>
    </location>
</feature>
<evidence type="ECO:0000313" key="4">
    <source>
        <dbReference type="Proteomes" id="UP000095085"/>
    </source>
</evidence>
<sequence length="373" mass="42905">MITLGPRLINRSGLLRSSYCANLLRFSIRFKSNLPQDVNQKKNLPSNEEWKHLKQHIPGESVQPNDLKSRIPKFPLAKENVPTLLPRPGVPQVGSQYSFRQVLQILKNKTKPELIYEAEPHRLYFLACLSFAAVLTIYGVVLAEYAWFEANKEYDENEKELNGPLRMREFGFTLLKNSTFAMVMFGAAYLIGSFPTRLIRRMWYLPGPVEHVQFTSYSLLPGRPTPVITVPLKNLVRKHQARVWTGKGFYGTADKSMFFFVLKESEAKKSWIVDRKGFFWSDGRVFDYLFGKETVAEAEAGIPYDEQIGIVNREVKKQKQELRAKHGMFYKWKLAGKDMKQDAQKGANYISTLKANNKKPKSLPNNDSKTVKK</sequence>